<comment type="similarity">
    <text evidence="1">Belongs to the UPF0751 family.</text>
</comment>
<accession>A0ABT9EDB8</accession>
<name>A0ABT9EDB8_9PROT</name>
<gene>
    <name evidence="2" type="ORF">Q7A36_37730</name>
</gene>
<evidence type="ECO:0000313" key="3">
    <source>
        <dbReference type="Proteomes" id="UP001243009"/>
    </source>
</evidence>
<proteinExistence type="inferred from homology"/>
<keyword evidence="3" id="KW-1185">Reference proteome</keyword>
<evidence type="ECO:0000256" key="1">
    <source>
        <dbReference type="ARBA" id="ARBA00007189"/>
    </source>
</evidence>
<dbReference type="EMBL" id="JAUTWS010000165">
    <property type="protein sequence ID" value="MDO9714102.1"/>
    <property type="molecule type" value="Genomic_DNA"/>
</dbReference>
<dbReference type="InterPro" id="IPR016772">
    <property type="entry name" value="UCP020408"/>
</dbReference>
<organism evidence="2 3">
    <name type="scientific">Paracraurococcus lichenis</name>
    <dbReference type="NCBI Taxonomy" id="3064888"/>
    <lineage>
        <taxon>Bacteria</taxon>
        <taxon>Pseudomonadati</taxon>
        <taxon>Pseudomonadota</taxon>
        <taxon>Alphaproteobacteria</taxon>
        <taxon>Acetobacterales</taxon>
        <taxon>Roseomonadaceae</taxon>
        <taxon>Paracraurococcus</taxon>
    </lineage>
</organism>
<dbReference type="Pfam" id="PF10087">
    <property type="entry name" value="DUF2325"/>
    <property type="match status" value="1"/>
</dbReference>
<sequence>MEVLVAGLDRPSWAAFTALADPRATWLPNLSAVPIVAAAAKASQSASSRRLRTWDLSSNLHCSIIGTCLSAHDLRRLLRKLGLGAPDATDHALHGLGVSLAPRQDAAAKLLNKTLDDRHHAAIRRFDAARDISALRAAWRGAKEAGEIPGAYWAVLTHPAADQDLVTEAFGDVHMLSHLVGAANRADIRRLAAQDREIAVLRDTVTRQQARLRADITERDARIRSLQNMLAARPGPPAVETASEVLELGRLVAELHGRLEREARRREATERRTAATETALTQERAWRETAEHVAAQLVRELALVETALAAGEAQQLRTEVPFPGTVLYVGGRSGQTALLRGAAARRGAQLLHHDAEQGVTLLPGLIGRADLVVFPVDCVSHDAALAVKRLCRQLGRPFRALRSTGLGSLLQALDAGVQATL</sequence>
<comment type="caution">
    <text evidence="2">The sequence shown here is derived from an EMBL/GenBank/DDBJ whole genome shotgun (WGS) entry which is preliminary data.</text>
</comment>
<dbReference type="Proteomes" id="UP001243009">
    <property type="component" value="Unassembled WGS sequence"/>
</dbReference>
<dbReference type="RefSeq" id="WP_305108942.1">
    <property type="nucleotide sequence ID" value="NZ_JAUTWS010000165.1"/>
</dbReference>
<protein>
    <submittedName>
        <fullName evidence="2">DUF2325 domain-containing protein</fullName>
    </submittedName>
</protein>
<reference evidence="2 3" key="1">
    <citation type="submission" date="2023-08" db="EMBL/GenBank/DDBJ databases">
        <title>The draft genome sequence of Paracraurococcus sp. LOR1-02.</title>
        <authorList>
            <person name="Kingkaew E."/>
            <person name="Tanasupawat S."/>
        </authorList>
    </citation>
    <scope>NUCLEOTIDE SEQUENCE [LARGE SCALE GENOMIC DNA]</scope>
    <source>
        <strain evidence="2 3">LOR1-02</strain>
    </source>
</reference>
<evidence type="ECO:0000313" key="2">
    <source>
        <dbReference type="EMBL" id="MDO9714102.1"/>
    </source>
</evidence>